<gene>
    <name evidence="2" type="ORF">GCM10009431_01010</name>
</gene>
<dbReference type="Proteomes" id="UP001500736">
    <property type="component" value="Unassembled WGS sequence"/>
</dbReference>
<organism evidence="2 3">
    <name type="scientific">Gaetbulibacter jejuensis</name>
    <dbReference type="NCBI Taxonomy" id="584607"/>
    <lineage>
        <taxon>Bacteria</taxon>
        <taxon>Pseudomonadati</taxon>
        <taxon>Bacteroidota</taxon>
        <taxon>Flavobacteriia</taxon>
        <taxon>Flavobacteriales</taxon>
        <taxon>Flavobacteriaceae</taxon>
        <taxon>Gaetbulibacter</taxon>
    </lineage>
</organism>
<protein>
    <submittedName>
        <fullName evidence="2">Uncharacterized protein</fullName>
    </submittedName>
</protein>
<reference evidence="2 3" key="1">
    <citation type="journal article" date="2019" name="Int. J. Syst. Evol. Microbiol.">
        <title>The Global Catalogue of Microorganisms (GCM) 10K type strain sequencing project: providing services to taxonomists for standard genome sequencing and annotation.</title>
        <authorList>
            <consortium name="The Broad Institute Genomics Platform"/>
            <consortium name="The Broad Institute Genome Sequencing Center for Infectious Disease"/>
            <person name="Wu L."/>
            <person name="Ma J."/>
        </authorList>
    </citation>
    <scope>NUCLEOTIDE SEQUENCE [LARGE SCALE GENOMIC DNA]</scope>
    <source>
        <strain evidence="2 3">JCM 15976</strain>
    </source>
</reference>
<feature type="signal peptide" evidence="1">
    <location>
        <begin position="1"/>
        <end position="21"/>
    </location>
</feature>
<dbReference type="PROSITE" id="PS51257">
    <property type="entry name" value="PROKAR_LIPOPROTEIN"/>
    <property type="match status" value="1"/>
</dbReference>
<name>A0ABN1JCE1_9FLAO</name>
<keyword evidence="1" id="KW-0732">Signal</keyword>
<dbReference type="EMBL" id="BAAAGF010000001">
    <property type="protein sequence ID" value="GAA0735787.1"/>
    <property type="molecule type" value="Genomic_DNA"/>
</dbReference>
<dbReference type="RefSeq" id="WP_131508767.1">
    <property type="nucleotide sequence ID" value="NZ_BAAAGF010000001.1"/>
</dbReference>
<keyword evidence="3" id="KW-1185">Reference proteome</keyword>
<dbReference type="PANTHER" id="PTHR41339">
    <property type="entry name" value="LIPL48"/>
    <property type="match status" value="1"/>
</dbReference>
<evidence type="ECO:0000313" key="3">
    <source>
        <dbReference type="Proteomes" id="UP001500736"/>
    </source>
</evidence>
<dbReference type="PANTHER" id="PTHR41339:SF1">
    <property type="entry name" value="SECRETED PROTEIN"/>
    <property type="match status" value="1"/>
</dbReference>
<dbReference type="SUPFAM" id="SSF51126">
    <property type="entry name" value="Pectin lyase-like"/>
    <property type="match status" value="1"/>
</dbReference>
<comment type="caution">
    <text evidence="2">The sequence shown here is derived from an EMBL/GenBank/DDBJ whole genome shotgun (WGS) entry which is preliminary data.</text>
</comment>
<sequence length="423" mass="43358">MRKLTLAVLTMLSLVFTGCFKDDDTPIIIEETTIINQGGGDGGGDICPTVSVTGAITSDTTWSSDNIYVLNQKVVVDNGATLTIQPGTIIKGSPGTGSLASALIIARGAKINAVGTASQPIIFTSTSDNITCGETAGTNLDVNDRGLWGGLLVMGYAPCSFSGDITEAQIEGIPADDTFGLYGGSDAADNSGVLQYISIRHGGALIGEGNEINGLTLGGVGTGTLISNIEVVANVDDGIEFFGGSVNASNLLVWGQGDDALDIDQAYSGTIDNAVVVLGEASDHAFEIDGPEGSLTGSFTLQNATIIGNTVTADGEYADYRSNAMGATNNILAYGFKAESDVELDNDGVATNYNDGLVTFSNWEIVLPTGVANVEDIFVNKAETVTVTGFGSEATAVTLGSQTVGADLSDFDWTYASASGALQ</sequence>
<evidence type="ECO:0000313" key="2">
    <source>
        <dbReference type="EMBL" id="GAA0735787.1"/>
    </source>
</evidence>
<accession>A0ABN1JCE1</accession>
<evidence type="ECO:0000256" key="1">
    <source>
        <dbReference type="SAM" id="SignalP"/>
    </source>
</evidence>
<dbReference type="InterPro" id="IPR011050">
    <property type="entry name" value="Pectin_lyase_fold/virulence"/>
</dbReference>
<proteinExistence type="predicted"/>
<feature type="chain" id="PRO_5046611405" evidence="1">
    <location>
        <begin position="22"/>
        <end position="423"/>
    </location>
</feature>